<evidence type="ECO:0000313" key="1">
    <source>
        <dbReference type="EMBL" id="RNA36283.1"/>
    </source>
</evidence>
<name>A0A3M7SKH5_BRAPC</name>
<dbReference type="InterPro" id="IPR036691">
    <property type="entry name" value="Endo/exonu/phosph_ase_sf"/>
</dbReference>
<evidence type="ECO:0000313" key="2">
    <source>
        <dbReference type="Proteomes" id="UP000276133"/>
    </source>
</evidence>
<comment type="caution">
    <text evidence="1">The sequence shown here is derived from an EMBL/GenBank/DDBJ whole genome shotgun (WGS) entry which is preliminary data.</text>
</comment>
<dbReference type="OrthoDB" id="10237685at2759"/>
<dbReference type="Gene3D" id="3.60.10.10">
    <property type="entry name" value="Endonuclease/exonuclease/phosphatase"/>
    <property type="match status" value="1"/>
</dbReference>
<dbReference type="Proteomes" id="UP000276133">
    <property type="component" value="Unassembled WGS sequence"/>
</dbReference>
<protein>
    <recommendedName>
        <fullName evidence="3">Endonuclease/exonuclease/phosphatase domain-containing protein</fullName>
    </recommendedName>
</protein>
<accession>A0A3M7SKH5</accession>
<organism evidence="1 2">
    <name type="scientific">Brachionus plicatilis</name>
    <name type="common">Marine rotifer</name>
    <name type="synonym">Brachionus muelleri</name>
    <dbReference type="NCBI Taxonomy" id="10195"/>
    <lineage>
        <taxon>Eukaryota</taxon>
        <taxon>Metazoa</taxon>
        <taxon>Spiralia</taxon>
        <taxon>Gnathifera</taxon>
        <taxon>Rotifera</taxon>
        <taxon>Eurotatoria</taxon>
        <taxon>Monogononta</taxon>
        <taxon>Pseudotrocha</taxon>
        <taxon>Ploima</taxon>
        <taxon>Brachionidae</taxon>
        <taxon>Brachionus</taxon>
    </lineage>
</organism>
<evidence type="ECO:0008006" key="3">
    <source>
        <dbReference type="Google" id="ProtNLM"/>
    </source>
</evidence>
<feature type="non-terminal residue" evidence="1">
    <location>
        <position position="176"/>
    </location>
</feature>
<dbReference type="SUPFAM" id="SSF56219">
    <property type="entry name" value="DNase I-like"/>
    <property type="match status" value="1"/>
</dbReference>
<proteinExistence type="predicted"/>
<reference evidence="1 2" key="1">
    <citation type="journal article" date="2018" name="Sci. Rep.">
        <title>Genomic signatures of local adaptation to the degree of environmental predictability in rotifers.</title>
        <authorList>
            <person name="Franch-Gras L."/>
            <person name="Hahn C."/>
            <person name="Garcia-Roger E.M."/>
            <person name="Carmona M.J."/>
            <person name="Serra M."/>
            <person name="Gomez A."/>
        </authorList>
    </citation>
    <scope>NUCLEOTIDE SEQUENCE [LARGE SCALE GENOMIC DNA]</scope>
    <source>
        <strain evidence="1">HYR1</strain>
    </source>
</reference>
<dbReference type="EMBL" id="REGN01001207">
    <property type="protein sequence ID" value="RNA36283.1"/>
    <property type="molecule type" value="Genomic_DNA"/>
</dbReference>
<dbReference type="AlphaFoldDB" id="A0A3M7SKH5"/>
<keyword evidence="2" id="KW-1185">Reference proteome</keyword>
<gene>
    <name evidence="1" type="ORF">BpHYR1_007914</name>
</gene>
<sequence>FINDGKKTEKIVIRFKPKSESDTITPILIKFKDEVTRNEILSKAKKLRSEKNAFQRIYLNPDLTIAQQHNYKRLREECKNANTNEVDKRYIHVILEWIIILVEEDHMEELDGFRRISSIEIGNLTLIGVYLTSNDSTKESVIEHKIDLAELNEVTGEPQRQEKLYLIIGDFNSDPW</sequence>
<feature type="non-terminal residue" evidence="1">
    <location>
        <position position="1"/>
    </location>
</feature>